<dbReference type="UniPathway" id="UPA00275">
    <property type="reaction ID" value="UER00399"/>
</dbReference>
<dbReference type="PANTHER" id="PTHR21327">
    <property type="entry name" value="GTP CYCLOHYDROLASE II-RELATED"/>
    <property type="match status" value="1"/>
</dbReference>
<evidence type="ECO:0000313" key="7">
    <source>
        <dbReference type="Proteomes" id="UP000028488"/>
    </source>
</evidence>
<accession>A0A076EAL0</accession>
<dbReference type="EC" id="4.1.99.12" evidence="3"/>
<evidence type="ECO:0000256" key="5">
    <source>
        <dbReference type="ARBA" id="ARBA00022723"/>
    </source>
</evidence>
<dbReference type="GO" id="GO:0046872">
    <property type="term" value="F:metal ion binding"/>
    <property type="evidence" value="ECO:0007669"/>
    <property type="project" value="UniProtKB-KW"/>
</dbReference>
<keyword evidence="4" id="KW-0686">Riboflavin biosynthesis</keyword>
<evidence type="ECO:0000256" key="2">
    <source>
        <dbReference type="ARBA" id="ARBA00004904"/>
    </source>
</evidence>
<protein>
    <recommendedName>
        <fullName evidence="3">3,4-dihydroxy-2-butanone-4-phosphate synthase</fullName>
        <ecNumber evidence="3">4.1.99.12</ecNumber>
    </recommendedName>
</protein>
<keyword evidence="5" id="KW-0479">Metal-binding</keyword>
<proteinExistence type="predicted"/>
<reference evidence="6 7" key="1">
    <citation type="submission" date="2014-07" db="EMBL/GenBank/DDBJ databases">
        <title>Genome Sequence of Rhodococcus opacus Strain R7, a Biodegrader of Mono- and Polycyclic Aromatic Hydrocarbons.</title>
        <authorList>
            <person name="Di Gennaro P."/>
            <person name="Zampolli J."/>
            <person name="Presti I."/>
            <person name="Cappelletti M."/>
            <person name="D'Ursi P."/>
            <person name="Orro A."/>
            <person name="Mezzelani A."/>
            <person name="Milanesi L."/>
        </authorList>
    </citation>
    <scope>NUCLEOTIDE SEQUENCE [LARGE SCALE GENOMIC DNA]</scope>
    <source>
        <strain evidence="6 7">R7</strain>
    </source>
</reference>
<evidence type="ECO:0000313" key="6">
    <source>
        <dbReference type="EMBL" id="AII03290.1"/>
    </source>
</evidence>
<dbReference type="GO" id="GO:0009231">
    <property type="term" value="P:riboflavin biosynthetic process"/>
    <property type="evidence" value="ECO:0007669"/>
    <property type="project" value="UniProtKB-UniPathway"/>
</dbReference>
<name>A0A076EAL0_RHOOP</name>
<dbReference type="Proteomes" id="UP000028488">
    <property type="component" value="Chromosome"/>
</dbReference>
<evidence type="ECO:0000256" key="3">
    <source>
        <dbReference type="ARBA" id="ARBA00012153"/>
    </source>
</evidence>
<dbReference type="PANTHER" id="PTHR21327:SF18">
    <property type="entry name" value="3,4-DIHYDROXY-2-BUTANONE 4-PHOSPHATE SYNTHASE"/>
    <property type="match status" value="1"/>
</dbReference>
<dbReference type="EMBL" id="CP008947">
    <property type="protein sequence ID" value="AII03290.1"/>
    <property type="molecule type" value="Genomic_DNA"/>
</dbReference>
<dbReference type="InterPro" id="IPR000422">
    <property type="entry name" value="DHBP_synthase_RibB"/>
</dbReference>
<evidence type="ECO:0000256" key="4">
    <source>
        <dbReference type="ARBA" id="ARBA00022619"/>
    </source>
</evidence>
<sequence>MTTLLAPRASHHRSWSTLAAGSGALADGELIILSHHRRVVLVGCAGAVTTEQMAFLIRHTTGFVQVALHERVCDRLVLPEATPRVRAISTLGHGQCVTVDAAAGITTGISGADRARTARILADPATEPDDLTRPGHLVPVRVTPTEFRIRATTASLALTLTDTAEPPHSGAVFADLDGIADPTSVGDRHDAEILAGRYGLTLVAGPNLKGNVR</sequence>
<organism evidence="6 7">
    <name type="scientific">Rhodococcus opacus</name>
    <name type="common">Nocardia opaca</name>
    <dbReference type="NCBI Taxonomy" id="37919"/>
    <lineage>
        <taxon>Bacteria</taxon>
        <taxon>Bacillati</taxon>
        <taxon>Actinomycetota</taxon>
        <taxon>Actinomycetes</taxon>
        <taxon>Mycobacteriales</taxon>
        <taxon>Nocardiaceae</taxon>
        <taxon>Rhodococcus</taxon>
    </lineage>
</organism>
<evidence type="ECO:0000256" key="1">
    <source>
        <dbReference type="ARBA" id="ARBA00002284"/>
    </source>
</evidence>
<dbReference type="InterPro" id="IPR017945">
    <property type="entry name" value="DHBP_synth_RibB-like_a/b_dom"/>
</dbReference>
<dbReference type="eggNOG" id="COG0108">
    <property type="taxonomic scope" value="Bacteria"/>
</dbReference>
<comment type="function">
    <text evidence="1">Catalyzes the conversion of D-ribulose 5-phosphate to formate and 3,4-dihydroxy-2-butanone 4-phosphate.</text>
</comment>
<dbReference type="GO" id="GO:0005829">
    <property type="term" value="C:cytosol"/>
    <property type="evidence" value="ECO:0007669"/>
    <property type="project" value="TreeGrafter"/>
</dbReference>
<dbReference type="Pfam" id="PF00926">
    <property type="entry name" value="DHBP_synthase"/>
    <property type="match status" value="1"/>
</dbReference>
<dbReference type="SUPFAM" id="SSF55821">
    <property type="entry name" value="YrdC/RibB"/>
    <property type="match status" value="1"/>
</dbReference>
<dbReference type="AlphaFoldDB" id="A0A076EAL0"/>
<dbReference type="GO" id="GO:0008686">
    <property type="term" value="F:3,4-dihydroxy-2-butanone-4-phosphate synthase activity"/>
    <property type="evidence" value="ECO:0007669"/>
    <property type="project" value="UniProtKB-EC"/>
</dbReference>
<gene>
    <name evidence="6" type="ORF">EP51_00935</name>
</gene>
<dbReference type="GO" id="GO:0003935">
    <property type="term" value="F:GTP cyclohydrolase II activity"/>
    <property type="evidence" value="ECO:0007669"/>
    <property type="project" value="TreeGrafter"/>
</dbReference>
<dbReference type="RefSeq" id="WP_128638318.1">
    <property type="nucleotide sequence ID" value="NZ_CP008947.1"/>
</dbReference>
<dbReference type="Gene3D" id="3.90.870.10">
    <property type="entry name" value="DHBP synthase"/>
    <property type="match status" value="1"/>
</dbReference>
<comment type="pathway">
    <text evidence="2">Cofactor biosynthesis; riboflavin biosynthesis; 2-hydroxy-3-oxobutyl phosphate from D-ribulose 5-phosphate: step 1/1.</text>
</comment>